<evidence type="ECO:0000256" key="2">
    <source>
        <dbReference type="ARBA" id="ARBA00022475"/>
    </source>
</evidence>
<keyword evidence="4 6" id="KW-1133">Transmembrane helix</keyword>
<name>A0ABY4FIL7_9MICO</name>
<sequence length="315" mass="32178">MPSSTSPSGSPASLARRAAALLRGGVPSRRVFGLLAQEEGEEPGAAVGAAAVPDGAVREAGDIARRIEAGESSSEALAAGDGPGWRVLAAAWALAETSGAPLAPALDRIAAALRGLEELQERREVLLAGPRATVRLVTALPPLALVLGGLLGFDPVPVLLGPLGIALLAVGGLLLAAGWAWARALQRRVSEADRVAGLELDLAAIALGGGAAPEEAMRRVVDAADRVGAEWVVLDRFRRGETLAGAVETARASGIPLAPLLAEEAEACRARDRAELEREAERLGIRVLIPLGVCVLPSFVVIGVLPVLIAMLGGL</sequence>
<accession>A0ABY4FIL7</accession>
<keyword evidence="5 6" id="KW-0472">Membrane</keyword>
<dbReference type="Proteomes" id="UP000831786">
    <property type="component" value="Chromosome"/>
</dbReference>
<feature type="transmembrane region" description="Helical" evidence="6">
    <location>
        <begin position="159"/>
        <end position="182"/>
    </location>
</feature>
<evidence type="ECO:0000313" key="9">
    <source>
        <dbReference type="Proteomes" id="UP000831786"/>
    </source>
</evidence>
<comment type="subcellular location">
    <subcellularLocation>
        <location evidence="1">Cell membrane</location>
        <topology evidence="1">Multi-pass membrane protein</topology>
    </subcellularLocation>
</comment>
<feature type="transmembrane region" description="Helical" evidence="6">
    <location>
        <begin position="287"/>
        <end position="312"/>
    </location>
</feature>
<dbReference type="InterPro" id="IPR042094">
    <property type="entry name" value="T2SS_GspF_sf"/>
</dbReference>
<evidence type="ECO:0000313" key="8">
    <source>
        <dbReference type="EMBL" id="UOQ56530.1"/>
    </source>
</evidence>
<evidence type="ECO:0000256" key="5">
    <source>
        <dbReference type="ARBA" id="ARBA00023136"/>
    </source>
</evidence>
<dbReference type="EMBL" id="CP095045">
    <property type="protein sequence ID" value="UOQ56530.1"/>
    <property type="molecule type" value="Genomic_DNA"/>
</dbReference>
<evidence type="ECO:0000259" key="7">
    <source>
        <dbReference type="Pfam" id="PF00482"/>
    </source>
</evidence>
<keyword evidence="2" id="KW-1003">Cell membrane</keyword>
<protein>
    <submittedName>
        <fullName evidence="8">Type II secretion system F family protein</fullName>
    </submittedName>
</protein>
<organism evidence="8 9">
    <name type="scientific">Leucobacter allii</name>
    <dbReference type="NCBI Taxonomy" id="2932247"/>
    <lineage>
        <taxon>Bacteria</taxon>
        <taxon>Bacillati</taxon>
        <taxon>Actinomycetota</taxon>
        <taxon>Actinomycetes</taxon>
        <taxon>Micrococcales</taxon>
        <taxon>Microbacteriaceae</taxon>
        <taxon>Leucobacter</taxon>
    </lineage>
</organism>
<gene>
    <name evidence="8" type="ORF">MUN78_12710</name>
</gene>
<dbReference type="PANTHER" id="PTHR35007:SF4">
    <property type="entry name" value="CONSERVED TRANSMEMBRANE PROTEIN-RELATED"/>
    <property type="match status" value="1"/>
</dbReference>
<evidence type="ECO:0000256" key="6">
    <source>
        <dbReference type="SAM" id="Phobius"/>
    </source>
</evidence>
<dbReference type="InterPro" id="IPR018076">
    <property type="entry name" value="T2SS_GspF_dom"/>
</dbReference>
<evidence type="ECO:0000256" key="1">
    <source>
        <dbReference type="ARBA" id="ARBA00004651"/>
    </source>
</evidence>
<dbReference type="Pfam" id="PF00482">
    <property type="entry name" value="T2SSF"/>
    <property type="match status" value="1"/>
</dbReference>
<keyword evidence="3 6" id="KW-0812">Transmembrane</keyword>
<proteinExistence type="predicted"/>
<feature type="domain" description="Type II secretion system protein GspF" evidence="7">
    <location>
        <begin position="15"/>
        <end position="146"/>
    </location>
</feature>
<dbReference type="PANTHER" id="PTHR35007">
    <property type="entry name" value="INTEGRAL MEMBRANE PROTEIN-RELATED"/>
    <property type="match status" value="1"/>
</dbReference>
<dbReference type="Gene3D" id="1.20.81.30">
    <property type="entry name" value="Type II secretion system (T2SS), domain F"/>
    <property type="match status" value="1"/>
</dbReference>
<reference evidence="8 9" key="1">
    <citation type="submission" date="2022-04" db="EMBL/GenBank/DDBJ databases">
        <title>Leucobacter sp. isolated from rhizosphere of garlic.</title>
        <authorList>
            <person name="Won M."/>
            <person name="Lee C.-M."/>
            <person name="Woen H.-Y."/>
            <person name="Kwon S.-W."/>
        </authorList>
    </citation>
    <scope>NUCLEOTIDE SEQUENCE [LARGE SCALE GENOMIC DNA]</scope>
    <source>
        <strain evidence="8 9">H21R-40</strain>
    </source>
</reference>
<keyword evidence="9" id="KW-1185">Reference proteome</keyword>
<evidence type="ECO:0000256" key="3">
    <source>
        <dbReference type="ARBA" id="ARBA00022692"/>
    </source>
</evidence>
<dbReference type="RefSeq" id="WP_244726876.1">
    <property type="nucleotide sequence ID" value="NZ_CP095045.1"/>
</dbReference>
<evidence type="ECO:0000256" key="4">
    <source>
        <dbReference type="ARBA" id="ARBA00022989"/>
    </source>
</evidence>